<protein>
    <submittedName>
        <fullName evidence="1">Uncharacterized protein</fullName>
    </submittedName>
</protein>
<organism evidence="1 2">
    <name type="scientific">Paraburkholderia denitrificans</name>
    <dbReference type="NCBI Taxonomy" id="694025"/>
    <lineage>
        <taxon>Bacteria</taxon>
        <taxon>Pseudomonadati</taxon>
        <taxon>Pseudomonadota</taxon>
        <taxon>Betaproteobacteria</taxon>
        <taxon>Burkholderiales</taxon>
        <taxon>Burkholderiaceae</taxon>
        <taxon>Paraburkholderia</taxon>
    </lineage>
</organism>
<dbReference type="EMBL" id="JBHSMP010000025">
    <property type="protein sequence ID" value="MFC5430887.1"/>
    <property type="molecule type" value="Genomic_DNA"/>
</dbReference>
<evidence type="ECO:0000313" key="1">
    <source>
        <dbReference type="EMBL" id="MFC5430887.1"/>
    </source>
</evidence>
<name>A0ABW0JCP0_9BURK</name>
<keyword evidence="2" id="KW-1185">Reference proteome</keyword>
<dbReference type="Proteomes" id="UP001596103">
    <property type="component" value="Unassembled WGS sequence"/>
</dbReference>
<gene>
    <name evidence="1" type="ORF">ACFPTO_19095</name>
</gene>
<dbReference type="RefSeq" id="WP_377713711.1">
    <property type="nucleotide sequence ID" value="NZ_JBHSMP010000025.1"/>
</dbReference>
<reference evidence="2" key="1">
    <citation type="journal article" date="2019" name="Int. J. Syst. Evol. Microbiol.">
        <title>The Global Catalogue of Microorganisms (GCM) 10K type strain sequencing project: providing services to taxonomists for standard genome sequencing and annotation.</title>
        <authorList>
            <consortium name="The Broad Institute Genomics Platform"/>
            <consortium name="The Broad Institute Genome Sequencing Center for Infectious Disease"/>
            <person name="Wu L."/>
            <person name="Ma J."/>
        </authorList>
    </citation>
    <scope>NUCLEOTIDE SEQUENCE [LARGE SCALE GENOMIC DNA]</scope>
    <source>
        <strain evidence="2">CCUG 56042</strain>
    </source>
</reference>
<evidence type="ECO:0000313" key="2">
    <source>
        <dbReference type="Proteomes" id="UP001596103"/>
    </source>
</evidence>
<comment type="caution">
    <text evidence="1">The sequence shown here is derived from an EMBL/GenBank/DDBJ whole genome shotgun (WGS) entry which is preliminary data.</text>
</comment>
<sequence length="287" mass="31002">MGNTLRQAIAEGRSVWIDGYQYCAALFGTSVPWLDQAAFSAFHSKMQGLLRSDVVALPVEEVAAALLVSEPGLAKEMAAKARAAYPLRRLLEDERLRAAVTSLLVVLRAASASSPLALVIPSPRRWFALTYEAARGEPPSEDIARDIDEIDGASVYVADFLRVFAESGVDILLIAQTPGEAPADVEMLEAYQSVFNAARHYRWEIGLLDTGATVPPQRGEYLDAVITHAPDDSGMAGRVLDEAFFDGRAEPALGTGCFHYVVVPPQARPEGVLERLSELRAHTGNPA</sequence>
<accession>A0ABW0JCP0</accession>
<proteinExistence type="predicted"/>